<evidence type="ECO:0000313" key="3">
    <source>
        <dbReference type="Proteomes" id="UP000224567"/>
    </source>
</evidence>
<protein>
    <submittedName>
        <fullName evidence="2">Uncharacterized protein</fullName>
    </submittedName>
</protein>
<dbReference type="PANTHER" id="PTHR33022:SF13">
    <property type="entry name" value="UBIQUITIN-LIKE PROTEASE FAMILY PROFILE DOMAIN-CONTAINING PROTEIN"/>
    <property type="match status" value="1"/>
</dbReference>
<dbReference type="Proteomes" id="UP000224567">
    <property type="component" value="Unassembled WGS sequence"/>
</dbReference>
<comment type="caution">
    <text evidence="2">The sequence shown here is derived from an EMBL/GenBank/DDBJ whole genome shotgun (WGS) entry which is preliminary data.</text>
</comment>
<organism evidence="2 3">
    <name type="scientific">Capsicum baccatum</name>
    <name type="common">Peruvian pepper</name>
    <dbReference type="NCBI Taxonomy" id="33114"/>
    <lineage>
        <taxon>Eukaryota</taxon>
        <taxon>Viridiplantae</taxon>
        <taxon>Streptophyta</taxon>
        <taxon>Embryophyta</taxon>
        <taxon>Tracheophyta</taxon>
        <taxon>Spermatophyta</taxon>
        <taxon>Magnoliopsida</taxon>
        <taxon>eudicotyledons</taxon>
        <taxon>Gunneridae</taxon>
        <taxon>Pentapetalae</taxon>
        <taxon>asterids</taxon>
        <taxon>lamiids</taxon>
        <taxon>Solanales</taxon>
        <taxon>Solanaceae</taxon>
        <taxon>Solanoideae</taxon>
        <taxon>Capsiceae</taxon>
        <taxon>Capsicum</taxon>
    </lineage>
</organism>
<evidence type="ECO:0000256" key="1">
    <source>
        <dbReference type="SAM" id="MobiDB-lite"/>
    </source>
</evidence>
<name>A0A2G2X7Z9_CAPBA</name>
<evidence type="ECO:0000313" key="2">
    <source>
        <dbReference type="EMBL" id="PHT53607.1"/>
    </source>
</evidence>
<keyword evidence="3" id="KW-1185">Reference proteome</keyword>
<reference evidence="3" key="2">
    <citation type="journal article" date="2017" name="J. Anim. Genet.">
        <title>Multiple reference genome sequences of hot pepper reveal the massive evolution of plant disease resistance genes by retroduplication.</title>
        <authorList>
            <person name="Kim S."/>
            <person name="Park J."/>
            <person name="Yeom S.-I."/>
            <person name="Kim Y.-M."/>
            <person name="Seo E."/>
            <person name="Kim K.-T."/>
            <person name="Kim M.-S."/>
            <person name="Lee J.M."/>
            <person name="Cheong K."/>
            <person name="Shin H.-S."/>
            <person name="Kim S.-B."/>
            <person name="Han K."/>
            <person name="Lee J."/>
            <person name="Park M."/>
            <person name="Lee H.-A."/>
            <person name="Lee H.-Y."/>
            <person name="Lee Y."/>
            <person name="Oh S."/>
            <person name="Lee J.H."/>
            <person name="Choi E."/>
            <person name="Choi E."/>
            <person name="Lee S.E."/>
            <person name="Jeon J."/>
            <person name="Kim H."/>
            <person name="Choi G."/>
            <person name="Song H."/>
            <person name="Lee J."/>
            <person name="Lee S.-C."/>
            <person name="Kwon J.-K."/>
            <person name="Lee H.-Y."/>
            <person name="Koo N."/>
            <person name="Hong Y."/>
            <person name="Kim R.W."/>
            <person name="Kang W.-H."/>
            <person name="Huh J.H."/>
            <person name="Kang B.-C."/>
            <person name="Yang T.-J."/>
            <person name="Lee Y.-H."/>
            <person name="Bennetzen J.L."/>
            <person name="Choi D."/>
        </authorList>
    </citation>
    <scope>NUCLEOTIDE SEQUENCE [LARGE SCALE GENOMIC DNA]</scope>
    <source>
        <strain evidence="3">cv. PBC81</strain>
    </source>
</reference>
<dbReference type="EMBL" id="MLFT02000003">
    <property type="protein sequence ID" value="PHT53607.1"/>
    <property type="molecule type" value="Genomic_DNA"/>
</dbReference>
<accession>A0A2G2X7Z9</accession>
<dbReference type="PANTHER" id="PTHR33022">
    <property type="entry name" value="DUF1985 DOMAIN-CONTAINING PROTEIN"/>
    <property type="match status" value="1"/>
</dbReference>
<dbReference type="AlphaFoldDB" id="A0A2G2X7Z9"/>
<feature type="region of interest" description="Disordered" evidence="1">
    <location>
        <begin position="88"/>
        <end position="116"/>
    </location>
</feature>
<sequence>MVKSRKAYTDKMSQGFGALNLNPFDVECVEDIAQQLSENLDCRVFVEAYDEFLSDQMQILSSNVDVEYLRKRYATLLRNYGVKKAKNIYTSDHDDPPRPRSFYVPLTDESNIVPTE</sequence>
<dbReference type="OrthoDB" id="1291327at2759"/>
<gene>
    <name evidence="2" type="ORF">CQW23_08069</name>
</gene>
<proteinExistence type="predicted"/>
<reference evidence="2 3" key="1">
    <citation type="journal article" date="2017" name="Genome Biol.">
        <title>New reference genome sequences of hot pepper reveal the massive evolution of plant disease-resistance genes by retroduplication.</title>
        <authorList>
            <person name="Kim S."/>
            <person name="Park J."/>
            <person name="Yeom S.I."/>
            <person name="Kim Y.M."/>
            <person name="Seo E."/>
            <person name="Kim K.T."/>
            <person name="Kim M.S."/>
            <person name="Lee J.M."/>
            <person name="Cheong K."/>
            <person name="Shin H.S."/>
            <person name="Kim S.B."/>
            <person name="Han K."/>
            <person name="Lee J."/>
            <person name="Park M."/>
            <person name="Lee H.A."/>
            <person name="Lee H.Y."/>
            <person name="Lee Y."/>
            <person name="Oh S."/>
            <person name="Lee J.H."/>
            <person name="Choi E."/>
            <person name="Choi E."/>
            <person name="Lee S.E."/>
            <person name="Jeon J."/>
            <person name="Kim H."/>
            <person name="Choi G."/>
            <person name="Song H."/>
            <person name="Lee J."/>
            <person name="Lee S.C."/>
            <person name="Kwon J.K."/>
            <person name="Lee H.Y."/>
            <person name="Koo N."/>
            <person name="Hong Y."/>
            <person name="Kim R.W."/>
            <person name="Kang W.H."/>
            <person name="Huh J.H."/>
            <person name="Kang B.C."/>
            <person name="Yang T.J."/>
            <person name="Lee Y.H."/>
            <person name="Bennetzen J.L."/>
            <person name="Choi D."/>
        </authorList>
    </citation>
    <scope>NUCLEOTIDE SEQUENCE [LARGE SCALE GENOMIC DNA]</scope>
    <source>
        <strain evidence="3">cv. PBC81</strain>
    </source>
</reference>